<dbReference type="PATRIC" id="fig|1229493.5.peg.2142"/>
<evidence type="ECO:0000313" key="2">
    <source>
        <dbReference type="Proteomes" id="UP000031586"/>
    </source>
</evidence>
<comment type="caution">
    <text evidence="1">The sequence shown here is derived from an EMBL/GenBank/DDBJ whole genome shotgun (WGS) entry which is preliminary data.</text>
</comment>
<dbReference type="EMBL" id="JPRD01000023">
    <property type="protein sequence ID" value="KIF52444.1"/>
    <property type="molecule type" value="Genomic_DNA"/>
</dbReference>
<accession>A0A0C1Z8F6</accession>
<reference evidence="1 2" key="1">
    <citation type="submission" date="2014-07" db="EMBL/GenBank/DDBJ databases">
        <title>Unique and conserved regions in Vibrio harveyi and related species in comparison with the shrimp pathogen Vibrio harveyi CAIM 1792.</title>
        <authorList>
            <person name="Espinoza-Valles I."/>
            <person name="Vora G."/>
            <person name="Leekitcharoenphon P."/>
            <person name="Ussery D."/>
            <person name="Hoj L."/>
            <person name="Gomez-Gil B."/>
        </authorList>
    </citation>
    <scope>NUCLEOTIDE SEQUENCE [LARGE SCALE GENOMIC DNA]</scope>
    <source>
        <strain evidence="2">CAIM 1854 / LMG 25443</strain>
    </source>
</reference>
<proteinExistence type="predicted"/>
<dbReference type="AlphaFoldDB" id="A0A0C1Z8F6"/>
<sequence>MEKYQLYKSISGEVGIRKMQRVLEQLLDEIRNRSRDSRLDMTWLTRESQKRLMKYKELFLHRCDLDQTELNQTYENLSLIERLVADMGVAALTYIIDALDKEM</sequence>
<dbReference type="RefSeq" id="WP_020194780.1">
    <property type="nucleotide sequence ID" value="NZ_BAOH01000007.1"/>
</dbReference>
<gene>
    <name evidence="1" type="ORF">H735_14985</name>
</gene>
<protein>
    <submittedName>
        <fullName evidence="1">Uncharacterized protein</fullName>
    </submittedName>
</protein>
<name>A0A0C1Z8F6_9VIBR</name>
<organism evidence="1 2">
    <name type="scientific">Vibrio owensii CAIM 1854 = LMG 25443</name>
    <dbReference type="NCBI Taxonomy" id="1229493"/>
    <lineage>
        <taxon>Bacteria</taxon>
        <taxon>Pseudomonadati</taxon>
        <taxon>Pseudomonadota</taxon>
        <taxon>Gammaproteobacteria</taxon>
        <taxon>Vibrionales</taxon>
        <taxon>Vibrionaceae</taxon>
        <taxon>Vibrio</taxon>
    </lineage>
</organism>
<evidence type="ECO:0000313" key="1">
    <source>
        <dbReference type="EMBL" id="KIF52444.1"/>
    </source>
</evidence>
<dbReference type="Proteomes" id="UP000031586">
    <property type="component" value="Unassembled WGS sequence"/>
</dbReference>